<keyword evidence="3 7" id="KW-0378">Hydrolase</keyword>
<name>A0A5E4Q1K1_9NEOP</name>
<dbReference type="EC" id="3.1.1.-" evidence="7"/>
<sequence length="487" mass="55021">MTKILKVVGASWLQTKISSYILGLLGVLAILALFVGQIERIKEDGNYAATVFYSEKTGYSIEYWGQSNELANIPRGVARAYFRGEIDTVGWSLLEIETNGTYPDEVQAYAAGIVEGALTWYLIHIHLENTIRAKCEDRPIERQCDKLRDHLDRSANIWKTYAADRSSTDPFWHHKEYETDISDLYWLNFVSEVMEVQDKLNISLVDPTLNMLPGLSSAFVRVAGDDAEKKLFVPIGPRISAANHLATNVSSWGHLIARSNSGTACKQWLVVDFNKFDSLRHINVDVHTEDKKEVIKETMVNNSESPRSRAFERGFKNATSVKSILKLMRVNNITALNSSSAHCDNCLLNKTAYSVLGMRGDIIEEFNTPYGVIDTKVVFGSSKDSSLQLTGISSPPFTEYNSTVPINKGNIATIYTDKFDDVPSLNGLEIRDLVRQRRLEEEEEAIKELTKDVIKPFKWSESEYKDEAHEGLPDLWNFGPFVPNWSW</sequence>
<dbReference type="PANTHER" id="PTHR12370">
    <property type="entry name" value="PHOSPHOLIPASE B-RELATED"/>
    <property type="match status" value="1"/>
</dbReference>
<keyword evidence="5 7" id="KW-0443">Lipid metabolism</keyword>
<keyword evidence="4 7" id="KW-0442">Lipid degradation</keyword>
<evidence type="ECO:0000256" key="5">
    <source>
        <dbReference type="ARBA" id="ARBA00023098"/>
    </source>
</evidence>
<organism evidence="9 10">
    <name type="scientific">Leptidea sinapis</name>
    <dbReference type="NCBI Taxonomy" id="189913"/>
    <lineage>
        <taxon>Eukaryota</taxon>
        <taxon>Metazoa</taxon>
        <taxon>Ecdysozoa</taxon>
        <taxon>Arthropoda</taxon>
        <taxon>Hexapoda</taxon>
        <taxon>Insecta</taxon>
        <taxon>Pterygota</taxon>
        <taxon>Neoptera</taxon>
        <taxon>Endopterygota</taxon>
        <taxon>Lepidoptera</taxon>
        <taxon>Glossata</taxon>
        <taxon>Ditrysia</taxon>
        <taxon>Papilionoidea</taxon>
        <taxon>Pieridae</taxon>
        <taxon>Dismorphiinae</taxon>
        <taxon>Leptidea</taxon>
    </lineage>
</organism>
<evidence type="ECO:0000256" key="8">
    <source>
        <dbReference type="SAM" id="Phobius"/>
    </source>
</evidence>
<dbReference type="Pfam" id="PF04916">
    <property type="entry name" value="Phospholip_B"/>
    <property type="match status" value="3"/>
</dbReference>
<gene>
    <name evidence="9" type="ORF">LSINAPIS_LOCUS4678</name>
</gene>
<comment type="similarity">
    <text evidence="1 7">Belongs to the phospholipase B-like family.</text>
</comment>
<keyword evidence="6" id="KW-0325">Glycoprotein</keyword>
<feature type="transmembrane region" description="Helical" evidence="8">
    <location>
        <begin position="20"/>
        <end position="38"/>
    </location>
</feature>
<evidence type="ECO:0000256" key="1">
    <source>
        <dbReference type="ARBA" id="ARBA00007835"/>
    </source>
</evidence>
<protein>
    <recommendedName>
        <fullName evidence="7">Phospholipase B-like</fullName>
        <ecNumber evidence="7">3.1.1.-</ecNumber>
    </recommendedName>
</protein>
<dbReference type="InterPro" id="IPR007000">
    <property type="entry name" value="PLipase_B-like"/>
</dbReference>
<keyword evidence="8" id="KW-0812">Transmembrane</keyword>
<keyword evidence="8" id="KW-0472">Membrane</keyword>
<keyword evidence="2" id="KW-0732">Signal</keyword>
<evidence type="ECO:0000313" key="10">
    <source>
        <dbReference type="Proteomes" id="UP000324832"/>
    </source>
</evidence>
<dbReference type="AlphaFoldDB" id="A0A5E4Q1K1"/>
<dbReference type="PANTHER" id="PTHR12370:SF3">
    <property type="entry name" value="PHOSPHOLIPASE B-LIKE 2-RELATED"/>
    <property type="match status" value="1"/>
</dbReference>
<proteinExistence type="inferred from homology"/>
<dbReference type="Gene3D" id="3.60.60.30">
    <property type="match status" value="2"/>
</dbReference>
<keyword evidence="8" id="KW-1133">Transmembrane helix</keyword>
<evidence type="ECO:0000256" key="6">
    <source>
        <dbReference type="ARBA" id="ARBA00023180"/>
    </source>
</evidence>
<evidence type="ECO:0000256" key="3">
    <source>
        <dbReference type="ARBA" id="ARBA00022801"/>
    </source>
</evidence>
<dbReference type="GO" id="GO:0009395">
    <property type="term" value="P:phospholipid catabolic process"/>
    <property type="evidence" value="ECO:0007669"/>
    <property type="project" value="TreeGrafter"/>
</dbReference>
<comment type="function">
    <text evidence="7">Putative phospholipase.</text>
</comment>
<accession>A0A5E4Q1K1</accession>
<evidence type="ECO:0000256" key="4">
    <source>
        <dbReference type="ARBA" id="ARBA00022963"/>
    </source>
</evidence>
<keyword evidence="10" id="KW-1185">Reference proteome</keyword>
<dbReference type="EMBL" id="FZQP02001226">
    <property type="protein sequence ID" value="VVC92177.1"/>
    <property type="molecule type" value="Genomic_DNA"/>
</dbReference>
<evidence type="ECO:0000256" key="7">
    <source>
        <dbReference type="RuleBase" id="RU364138"/>
    </source>
</evidence>
<dbReference type="GO" id="GO:0005576">
    <property type="term" value="C:extracellular region"/>
    <property type="evidence" value="ECO:0007669"/>
    <property type="project" value="TreeGrafter"/>
</dbReference>
<reference evidence="9 10" key="1">
    <citation type="submission" date="2017-07" db="EMBL/GenBank/DDBJ databases">
        <authorList>
            <person name="Talla V."/>
            <person name="Backstrom N."/>
        </authorList>
    </citation>
    <scope>NUCLEOTIDE SEQUENCE [LARGE SCALE GENOMIC DNA]</scope>
</reference>
<evidence type="ECO:0000256" key="2">
    <source>
        <dbReference type="ARBA" id="ARBA00022729"/>
    </source>
</evidence>
<dbReference type="Proteomes" id="UP000324832">
    <property type="component" value="Unassembled WGS sequence"/>
</dbReference>
<dbReference type="GO" id="GO:0004620">
    <property type="term" value="F:phospholipase activity"/>
    <property type="evidence" value="ECO:0007669"/>
    <property type="project" value="InterPro"/>
</dbReference>
<evidence type="ECO:0000313" key="9">
    <source>
        <dbReference type="EMBL" id="VVC92177.1"/>
    </source>
</evidence>